<proteinExistence type="predicted"/>
<dbReference type="SUPFAM" id="SSF53335">
    <property type="entry name" value="S-adenosyl-L-methionine-dependent methyltransferases"/>
    <property type="match status" value="1"/>
</dbReference>
<dbReference type="eggNOG" id="COG4123">
    <property type="taxonomic scope" value="Bacteria"/>
</dbReference>
<keyword evidence="3" id="KW-1185">Reference proteome</keyword>
<gene>
    <name evidence="2" type="ordered locus">SL003B_4326</name>
</gene>
<dbReference type="InterPro" id="IPR006342">
    <property type="entry name" value="FkbM_mtfrase"/>
</dbReference>
<keyword evidence="2" id="KW-0489">Methyltransferase</keyword>
<organism evidence="2 3">
    <name type="scientific">Polymorphum gilvum (strain LMG 25793 / CGMCC 1.9160 / SL003B-26A1)</name>
    <dbReference type="NCBI Taxonomy" id="991905"/>
    <lineage>
        <taxon>Bacteria</taxon>
        <taxon>Pseudomonadati</taxon>
        <taxon>Pseudomonadota</taxon>
        <taxon>Alphaproteobacteria</taxon>
        <taxon>Rhodobacterales</taxon>
        <taxon>Paracoccaceae</taxon>
        <taxon>Polymorphum</taxon>
    </lineage>
</organism>
<dbReference type="InterPro" id="IPR029063">
    <property type="entry name" value="SAM-dependent_MTases_sf"/>
</dbReference>
<dbReference type="InterPro" id="IPR052514">
    <property type="entry name" value="SAM-dependent_MTase"/>
</dbReference>
<dbReference type="Gene3D" id="3.40.50.150">
    <property type="entry name" value="Vaccinia Virus protein VP39"/>
    <property type="match status" value="1"/>
</dbReference>
<dbReference type="KEGG" id="pgv:SL003B_4326"/>
<dbReference type="GO" id="GO:0008168">
    <property type="term" value="F:methyltransferase activity"/>
    <property type="evidence" value="ECO:0007669"/>
    <property type="project" value="UniProtKB-KW"/>
</dbReference>
<dbReference type="NCBIfam" id="TIGR01444">
    <property type="entry name" value="fkbM_fam"/>
    <property type="match status" value="1"/>
</dbReference>
<dbReference type="STRING" id="991905.SL003B_4326"/>
<feature type="domain" description="Methyltransferase FkbM" evidence="1">
    <location>
        <begin position="108"/>
        <end position="265"/>
    </location>
</feature>
<dbReference type="Pfam" id="PF05050">
    <property type="entry name" value="Methyltransf_21"/>
    <property type="match status" value="1"/>
</dbReference>
<dbReference type="OrthoDB" id="7542440at2"/>
<evidence type="ECO:0000313" key="3">
    <source>
        <dbReference type="Proteomes" id="UP000008130"/>
    </source>
</evidence>
<dbReference type="PANTHER" id="PTHR34203">
    <property type="entry name" value="METHYLTRANSFERASE, FKBM FAMILY PROTEIN"/>
    <property type="match status" value="1"/>
</dbReference>
<dbReference type="Proteomes" id="UP000008130">
    <property type="component" value="Chromosome"/>
</dbReference>
<reference evidence="2 3" key="1">
    <citation type="journal article" date="2011" name="J. Bacteriol.">
        <title>Complete genome sequence of Polymorphum gilvum SL003B-26A1T, a crude oil-degrading bacterium from oil-polluted saline soil.</title>
        <authorList>
            <person name="Li S.G."/>
            <person name="Tang Y.Q."/>
            <person name="Nie Y."/>
            <person name="Cai M."/>
            <person name="Wu X.L."/>
        </authorList>
    </citation>
    <scope>NUCLEOTIDE SEQUENCE [LARGE SCALE GENOMIC DNA]</scope>
    <source>
        <strain evidence="3">LMG 25793 / CGMCC 1.9160 / SL003B-26A1</strain>
    </source>
</reference>
<sequence length="288" mass="31687">MTPLPLEPPFGSLSLPKPLERLRAAAERFPANRFGRVLTSLVRRLCLAGRRDPLDVSPLPTIHARLYPRTNRCEKRAIAGLQFFDLEERQALSGTLAGSQSDPFVFLDLGANVGLYSLWMVSEARRLGKHIAVVAVEPDEVTRARLAANVAASAAAEIRIASCAVGERAGTGMMVRNDRNRGENTVAVTGSSEGFEVLPIHEICRRHDLTHIDAMKIDIEGHDHAALASLFRDGDPALWPDVIVVEAGKREAVPPVIELCLRNGYESVRRTRLNMILRRAPRPTALDE</sequence>
<dbReference type="AlphaFoldDB" id="F2IVM5"/>
<dbReference type="RefSeq" id="WP_013655041.1">
    <property type="nucleotide sequence ID" value="NC_015259.1"/>
</dbReference>
<evidence type="ECO:0000313" key="2">
    <source>
        <dbReference type="EMBL" id="ADZ72743.1"/>
    </source>
</evidence>
<accession>F2IVM5</accession>
<dbReference type="HOGENOM" id="CLU_080160_0_0_5"/>
<evidence type="ECO:0000259" key="1">
    <source>
        <dbReference type="Pfam" id="PF05050"/>
    </source>
</evidence>
<name>F2IVM5_POLGS</name>
<dbReference type="PANTHER" id="PTHR34203:SF15">
    <property type="entry name" value="SLL1173 PROTEIN"/>
    <property type="match status" value="1"/>
</dbReference>
<protein>
    <submittedName>
        <fullName evidence="2">Methyltransferase FkbM family</fullName>
    </submittedName>
</protein>
<dbReference type="EMBL" id="CP002568">
    <property type="protein sequence ID" value="ADZ72743.1"/>
    <property type="molecule type" value="Genomic_DNA"/>
</dbReference>
<dbReference type="GO" id="GO:0032259">
    <property type="term" value="P:methylation"/>
    <property type="evidence" value="ECO:0007669"/>
    <property type="project" value="UniProtKB-KW"/>
</dbReference>
<keyword evidence="2" id="KW-0808">Transferase</keyword>